<protein>
    <submittedName>
        <fullName evidence="2">Uncharacterized protein</fullName>
    </submittedName>
</protein>
<dbReference type="EMBL" id="JASPKY010000359">
    <property type="protein sequence ID" value="KAK9704040.1"/>
    <property type="molecule type" value="Genomic_DNA"/>
</dbReference>
<feature type="region of interest" description="Disordered" evidence="1">
    <location>
        <begin position="54"/>
        <end position="117"/>
    </location>
</feature>
<dbReference type="Proteomes" id="UP001458880">
    <property type="component" value="Unassembled WGS sequence"/>
</dbReference>
<proteinExistence type="predicted"/>
<feature type="compositionally biased region" description="Polar residues" evidence="1">
    <location>
        <begin position="54"/>
        <end position="64"/>
    </location>
</feature>
<accession>A0AAW1JJY2</accession>
<evidence type="ECO:0000313" key="2">
    <source>
        <dbReference type="EMBL" id="KAK9704040.1"/>
    </source>
</evidence>
<evidence type="ECO:0000313" key="3">
    <source>
        <dbReference type="Proteomes" id="UP001458880"/>
    </source>
</evidence>
<dbReference type="AlphaFoldDB" id="A0AAW1JJY2"/>
<feature type="region of interest" description="Disordered" evidence="1">
    <location>
        <begin position="1"/>
        <end position="20"/>
    </location>
</feature>
<feature type="compositionally biased region" description="Basic and acidic residues" evidence="1">
    <location>
        <begin position="65"/>
        <end position="90"/>
    </location>
</feature>
<name>A0AAW1JJY2_POPJA</name>
<organism evidence="2 3">
    <name type="scientific">Popillia japonica</name>
    <name type="common">Japanese beetle</name>
    <dbReference type="NCBI Taxonomy" id="7064"/>
    <lineage>
        <taxon>Eukaryota</taxon>
        <taxon>Metazoa</taxon>
        <taxon>Ecdysozoa</taxon>
        <taxon>Arthropoda</taxon>
        <taxon>Hexapoda</taxon>
        <taxon>Insecta</taxon>
        <taxon>Pterygota</taxon>
        <taxon>Neoptera</taxon>
        <taxon>Endopterygota</taxon>
        <taxon>Coleoptera</taxon>
        <taxon>Polyphaga</taxon>
        <taxon>Scarabaeiformia</taxon>
        <taxon>Scarabaeidae</taxon>
        <taxon>Rutelinae</taxon>
        <taxon>Popillia</taxon>
    </lineage>
</organism>
<evidence type="ECO:0000256" key="1">
    <source>
        <dbReference type="SAM" id="MobiDB-lite"/>
    </source>
</evidence>
<gene>
    <name evidence="2" type="ORF">QE152_g28529</name>
</gene>
<sequence>MSSACDRMSEGVNSPGYYGRSGILETHVRGQWYRVFVTLEDDYLSITLDETYENTTTLNGNSGRNVREHYDFERHPEQQHRNPERLERHPGRSRFRCQPEEDGAGRQIGQQRFGYLD</sequence>
<reference evidence="2 3" key="1">
    <citation type="journal article" date="2024" name="BMC Genomics">
        <title>De novo assembly and annotation of Popillia japonica's genome with initial clues to its potential as an invasive pest.</title>
        <authorList>
            <person name="Cucini C."/>
            <person name="Boschi S."/>
            <person name="Funari R."/>
            <person name="Cardaioli E."/>
            <person name="Iannotti N."/>
            <person name="Marturano G."/>
            <person name="Paoli F."/>
            <person name="Bruttini M."/>
            <person name="Carapelli A."/>
            <person name="Frati F."/>
            <person name="Nardi F."/>
        </authorList>
    </citation>
    <scope>NUCLEOTIDE SEQUENCE [LARGE SCALE GENOMIC DNA]</scope>
    <source>
        <strain evidence="2">DMR45628</strain>
    </source>
</reference>
<comment type="caution">
    <text evidence="2">The sequence shown here is derived from an EMBL/GenBank/DDBJ whole genome shotgun (WGS) entry which is preliminary data.</text>
</comment>
<keyword evidence="3" id="KW-1185">Reference proteome</keyword>